<dbReference type="AlphaFoldDB" id="A0A101HKL1"/>
<proteinExistence type="predicted"/>
<sequence length="119" mass="13056">ISVDDESNELWSKNYGGSFTDVARCIVLTDDGNLIVAGQTTSNDIDVKENSGMNDAWIMKLDSQGRIIDTVSFGGSGDDVVNSAYIEGNRIIFAGYSMSYQEGNAENREKDLWLFEVAN</sequence>
<name>A0A101HKL1_9BACT</name>
<feature type="non-terminal residue" evidence="1">
    <location>
        <position position="1"/>
    </location>
</feature>
<accession>A0A101HKL1</accession>
<organism evidence="1 2">
    <name type="scientific">Mesotoga prima</name>
    <dbReference type="NCBI Taxonomy" id="1184387"/>
    <lineage>
        <taxon>Bacteria</taxon>
        <taxon>Thermotogati</taxon>
        <taxon>Thermotogota</taxon>
        <taxon>Thermotogae</taxon>
        <taxon>Kosmotogales</taxon>
        <taxon>Kosmotogaceae</taxon>
        <taxon>Mesotoga</taxon>
    </lineage>
</organism>
<gene>
    <name evidence="1" type="ORF">XD94_1693</name>
</gene>
<dbReference type="PATRIC" id="fig|1184387.3.peg.79"/>
<dbReference type="SUPFAM" id="SSF50998">
    <property type="entry name" value="Quinoprotein alcohol dehydrogenase-like"/>
    <property type="match status" value="1"/>
</dbReference>
<evidence type="ECO:0008006" key="3">
    <source>
        <dbReference type="Google" id="ProtNLM"/>
    </source>
</evidence>
<dbReference type="PANTHER" id="PTHR42754">
    <property type="entry name" value="ENDOGLUCANASE"/>
    <property type="match status" value="1"/>
</dbReference>
<dbReference type="InterPro" id="IPR011047">
    <property type="entry name" value="Quinoprotein_ADH-like_sf"/>
</dbReference>
<comment type="caution">
    <text evidence="1">The sequence shown here is derived from an EMBL/GenBank/DDBJ whole genome shotgun (WGS) entry which is preliminary data.</text>
</comment>
<dbReference type="PANTHER" id="PTHR42754:SF1">
    <property type="entry name" value="LIPOPROTEIN"/>
    <property type="match status" value="1"/>
</dbReference>
<evidence type="ECO:0000313" key="2">
    <source>
        <dbReference type="Proteomes" id="UP000054092"/>
    </source>
</evidence>
<protein>
    <recommendedName>
        <fullName evidence="3">Beta-propeller repeat protein</fullName>
    </recommendedName>
</protein>
<dbReference type="EMBL" id="LGGP01000366">
    <property type="protein sequence ID" value="KUK78526.1"/>
    <property type="molecule type" value="Genomic_DNA"/>
</dbReference>
<evidence type="ECO:0000313" key="1">
    <source>
        <dbReference type="EMBL" id="KUK78526.1"/>
    </source>
</evidence>
<dbReference type="Proteomes" id="UP000054092">
    <property type="component" value="Unassembled WGS sequence"/>
</dbReference>
<reference evidence="2" key="1">
    <citation type="journal article" date="2015" name="MBio">
        <title>Genome-Resolved Metagenomic Analysis Reveals Roles for Candidate Phyla and Other Microbial Community Members in Biogeochemical Transformations in Oil Reservoirs.</title>
        <authorList>
            <person name="Hu P."/>
            <person name="Tom L."/>
            <person name="Singh A."/>
            <person name="Thomas B.C."/>
            <person name="Baker B.J."/>
            <person name="Piceno Y.M."/>
            <person name="Andersen G.L."/>
            <person name="Banfield J.F."/>
        </authorList>
    </citation>
    <scope>NUCLEOTIDE SEQUENCE [LARGE SCALE GENOMIC DNA]</scope>
</reference>